<reference evidence="1" key="1">
    <citation type="journal article" date="2014" name="Front. Microbiol.">
        <title>High frequency of phylogenetically diverse reductive dehalogenase-homologous genes in deep subseafloor sedimentary metagenomes.</title>
        <authorList>
            <person name="Kawai M."/>
            <person name="Futagami T."/>
            <person name="Toyoda A."/>
            <person name="Takaki Y."/>
            <person name="Nishi S."/>
            <person name="Hori S."/>
            <person name="Arai W."/>
            <person name="Tsubouchi T."/>
            <person name="Morono Y."/>
            <person name="Uchiyama I."/>
            <person name="Ito T."/>
            <person name="Fujiyama A."/>
            <person name="Inagaki F."/>
            <person name="Takami H."/>
        </authorList>
    </citation>
    <scope>NUCLEOTIDE SEQUENCE</scope>
    <source>
        <strain evidence="1">Expedition CK06-06</strain>
    </source>
</reference>
<name>X0WHS6_9ZZZZ</name>
<accession>X0WHS6</accession>
<dbReference type="AlphaFoldDB" id="X0WHS6"/>
<evidence type="ECO:0000313" key="1">
    <source>
        <dbReference type="EMBL" id="GAG30489.1"/>
    </source>
</evidence>
<sequence>MSRLPLPVQKKILALRESEGLGRKAVAERLGVTEKE</sequence>
<protein>
    <submittedName>
        <fullName evidence="1">Uncharacterized protein</fullName>
    </submittedName>
</protein>
<comment type="caution">
    <text evidence="1">The sequence shown here is derived from an EMBL/GenBank/DDBJ whole genome shotgun (WGS) entry which is preliminary data.</text>
</comment>
<proteinExistence type="predicted"/>
<organism evidence="1">
    <name type="scientific">marine sediment metagenome</name>
    <dbReference type="NCBI Taxonomy" id="412755"/>
    <lineage>
        <taxon>unclassified sequences</taxon>
        <taxon>metagenomes</taxon>
        <taxon>ecological metagenomes</taxon>
    </lineage>
</organism>
<feature type="non-terminal residue" evidence="1">
    <location>
        <position position="36"/>
    </location>
</feature>
<dbReference type="EMBL" id="BARS01047879">
    <property type="protein sequence ID" value="GAG30489.1"/>
    <property type="molecule type" value="Genomic_DNA"/>
</dbReference>
<gene>
    <name evidence="1" type="ORF">S01H1_71855</name>
</gene>